<sequence length="253" mass="28531">MTKQKKGLLLFLCSLVPGAGEMYMGFFKQGISIMLIFWGTFGLATLSSLSFIVMFLPIMWCYSFFHVHNLKSMSEDDFYAVEDSYLLHLDQFIGNADHFVKKYRKLIAVFLIIFGVSILWDNLRGLIMWLLPDTVANVLINLFYNVPSIIIAIAIIAVGIHMLNTKKQELDSEETSEKPRKEEHYWEPYRPYQQSREETSEAPTAEALTPEASEQTVVSETSSTDETGAQTVTEPTESAPASEEASAGTEKTN</sequence>
<feature type="compositionally biased region" description="Basic and acidic residues" evidence="1">
    <location>
        <begin position="168"/>
        <end position="187"/>
    </location>
</feature>
<feature type="region of interest" description="Disordered" evidence="1">
    <location>
        <begin position="168"/>
        <end position="253"/>
    </location>
</feature>
<keyword evidence="4" id="KW-1185">Reference proteome</keyword>
<feature type="transmembrane region" description="Helical" evidence="2">
    <location>
        <begin position="106"/>
        <end position="130"/>
    </location>
</feature>
<evidence type="ECO:0000313" key="4">
    <source>
        <dbReference type="Proteomes" id="UP001549106"/>
    </source>
</evidence>
<protein>
    <submittedName>
        <fullName evidence="3">TM2 domain-containing membrane protein YozV</fullName>
    </submittedName>
</protein>
<organism evidence="3 4">
    <name type="scientific">Blautia caecimuris</name>
    <dbReference type="NCBI Taxonomy" id="1796615"/>
    <lineage>
        <taxon>Bacteria</taxon>
        <taxon>Bacillati</taxon>
        <taxon>Bacillota</taxon>
        <taxon>Clostridia</taxon>
        <taxon>Lachnospirales</taxon>
        <taxon>Lachnospiraceae</taxon>
        <taxon>Blautia</taxon>
    </lineage>
</organism>
<keyword evidence="2" id="KW-0472">Membrane</keyword>
<evidence type="ECO:0000256" key="2">
    <source>
        <dbReference type="SAM" id="Phobius"/>
    </source>
</evidence>
<reference evidence="3 4" key="1">
    <citation type="submission" date="2024-06" db="EMBL/GenBank/DDBJ databases">
        <title>Genomic Encyclopedia of Type Strains, Phase IV (KMG-IV): sequencing the most valuable type-strain genomes for metagenomic binning, comparative biology and taxonomic classification.</title>
        <authorList>
            <person name="Goeker M."/>
        </authorList>
    </citation>
    <scope>NUCLEOTIDE SEQUENCE [LARGE SCALE GENOMIC DNA]</scope>
    <source>
        <strain evidence="3 4">DSM 29492</strain>
    </source>
</reference>
<feature type="compositionally biased region" description="Low complexity" evidence="1">
    <location>
        <begin position="201"/>
        <end position="247"/>
    </location>
</feature>
<dbReference type="Proteomes" id="UP001549106">
    <property type="component" value="Unassembled WGS sequence"/>
</dbReference>
<keyword evidence="2" id="KW-0812">Transmembrane</keyword>
<evidence type="ECO:0000256" key="1">
    <source>
        <dbReference type="SAM" id="MobiDB-lite"/>
    </source>
</evidence>
<proteinExistence type="predicted"/>
<dbReference type="EMBL" id="JBEPMJ010000016">
    <property type="protein sequence ID" value="MET3750964.1"/>
    <property type="molecule type" value="Genomic_DNA"/>
</dbReference>
<feature type="transmembrane region" description="Helical" evidence="2">
    <location>
        <begin position="36"/>
        <end position="65"/>
    </location>
</feature>
<feature type="transmembrane region" description="Helical" evidence="2">
    <location>
        <begin position="142"/>
        <end position="163"/>
    </location>
</feature>
<name>A0ABV2M4F9_9FIRM</name>
<comment type="caution">
    <text evidence="3">The sequence shown here is derived from an EMBL/GenBank/DDBJ whole genome shotgun (WGS) entry which is preliminary data.</text>
</comment>
<accession>A0ABV2M4F9</accession>
<dbReference type="RefSeq" id="WP_257464852.1">
    <property type="nucleotide sequence ID" value="NZ_JANJZT010000016.1"/>
</dbReference>
<evidence type="ECO:0000313" key="3">
    <source>
        <dbReference type="EMBL" id="MET3750964.1"/>
    </source>
</evidence>
<gene>
    <name evidence="3" type="ORF">ABID24_002218</name>
</gene>
<keyword evidence="2" id="KW-1133">Transmembrane helix</keyword>